<dbReference type="GO" id="GO:0008705">
    <property type="term" value="F:methionine synthase activity"/>
    <property type="evidence" value="ECO:0007669"/>
    <property type="project" value="UniProtKB-UniRule"/>
</dbReference>
<feature type="binding site" description="axial binding residue" evidence="22">
    <location>
        <position position="761"/>
    </location>
    <ligand>
        <name>methylcob(III)alamin</name>
        <dbReference type="ChEBI" id="CHEBI:28115"/>
    </ligand>
    <ligandPart>
        <name>Co</name>
        <dbReference type="ChEBI" id="CHEBI:27638"/>
    </ligandPart>
</feature>
<evidence type="ECO:0000256" key="15">
    <source>
        <dbReference type="ARBA" id="ARBA00022833"/>
    </source>
</evidence>
<dbReference type="Pfam" id="PF02310">
    <property type="entry name" value="B12-binding"/>
    <property type="match status" value="1"/>
</dbReference>
<evidence type="ECO:0000259" key="29">
    <source>
        <dbReference type="PROSITE" id="PS51337"/>
    </source>
</evidence>
<dbReference type="InterPro" id="IPR003726">
    <property type="entry name" value="HCY_dom"/>
</dbReference>
<comment type="domain">
    <text evidence="21">Modular enzyme with four functionally distinct domains. The isolated Hcy-binding domain catalyzes methyl transfer from free methylcobalamin to homocysteine. The Hcy-binding domain in association with the pterin-binding domain catalyzes the methylation of cob(I)alamin by methyltetrahydrofolate and the methylation of homocysteine. The B12-binding domain binds the cofactor. The AdoMet activation domain binds S-adenosyl-L-methionine. Under aerobic conditions cob(I)alamin can be converted to inactive cob(II)alamin. Reductive methylation by S-adenosyl-L-methionine and flavodoxin regenerates methylcobalamin.</text>
</comment>
<feature type="binding site" evidence="23">
    <location>
        <begin position="758"/>
        <end position="762"/>
    </location>
    <ligand>
        <name>methylcob(III)alamin</name>
        <dbReference type="ChEBI" id="CHEBI:28115"/>
    </ligand>
</feature>
<dbReference type="InterPro" id="IPR050554">
    <property type="entry name" value="Met_Synthase/Corrinoid"/>
</dbReference>
<dbReference type="InterPro" id="IPR036724">
    <property type="entry name" value="Cobalamin-bd_sf"/>
</dbReference>
<dbReference type="PROSITE" id="PS50974">
    <property type="entry name" value="ADOMET_ACTIVATION"/>
    <property type="match status" value="1"/>
</dbReference>
<dbReference type="AlphaFoldDB" id="A0A3D8HE48"/>
<dbReference type="SUPFAM" id="SSF56507">
    <property type="entry name" value="Methionine synthase activation domain-like"/>
    <property type="match status" value="1"/>
</dbReference>
<dbReference type="InterPro" id="IPR011005">
    <property type="entry name" value="Dihydropteroate_synth-like_sf"/>
</dbReference>
<feature type="domain" description="Hcy-binding" evidence="25">
    <location>
        <begin position="3"/>
        <end position="323"/>
    </location>
</feature>
<evidence type="ECO:0000256" key="7">
    <source>
        <dbReference type="ARBA" id="ARBA00013998"/>
    </source>
</evidence>
<keyword evidence="13 21" id="KW-0479">Metal-binding</keyword>
<evidence type="ECO:0000256" key="5">
    <source>
        <dbReference type="ARBA" id="ARBA00010398"/>
    </source>
</evidence>
<dbReference type="InterPro" id="IPR037010">
    <property type="entry name" value="VitB12-dep_Met_synth_activ_sf"/>
</dbReference>
<evidence type="ECO:0000256" key="18">
    <source>
        <dbReference type="ARBA" id="ARBA00025552"/>
    </source>
</evidence>
<evidence type="ECO:0000256" key="9">
    <source>
        <dbReference type="ARBA" id="ARBA00022605"/>
    </source>
</evidence>
<keyword evidence="14" id="KW-0677">Repeat</keyword>
<evidence type="ECO:0000256" key="11">
    <source>
        <dbReference type="ARBA" id="ARBA00022679"/>
    </source>
</evidence>
<dbReference type="EC" id="2.1.1.13" evidence="6 20"/>
<evidence type="ECO:0000256" key="2">
    <source>
        <dbReference type="ARBA" id="ARBA00001947"/>
    </source>
</evidence>
<dbReference type="UniPathway" id="UPA00051">
    <property type="reaction ID" value="UER00081"/>
</dbReference>
<evidence type="ECO:0000256" key="17">
    <source>
        <dbReference type="ARBA" id="ARBA00023285"/>
    </source>
</evidence>
<dbReference type="FunFam" id="3.20.20.330:FF:000001">
    <property type="entry name" value="Methionine synthase"/>
    <property type="match status" value="1"/>
</dbReference>
<dbReference type="CDD" id="cd02069">
    <property type="entry name" value="methionine_synthase_B12_BD"/>
    <property type="match status" value="1"/>
</dbReference>
<dbReference type="SUPFAM" id="SSF52242">
    <property type="entry name" value="Cobalamin (vitamin B12)-binding domain"/>
    <property type="match status" value="1"/>
</dbReference>
<dbReference type="NCBIfam" id="TIGR02082">
    <property type="entry name" value="metH"/>
    <property type="match status" value="1"/>
</dbReference>
<dbReference type="SUPFAM" id="SSF82282">
    <property type="entry name" value="Homocysteine S-methyltransferase"/>
    <property type="match status" value="1"/>
</dbReference>
<dbReference type="InterPro" id="IPR000489">
    <property type="entry name" value="Pterin-binding_dom"/>
</dbReference>
<dbReference type="Gene3D" id="1.10.1240.10">
    <property type="entry name" value="Methionine synthase domain"/>
    <property type="match status" value="1"/>
</dbReference>
<dbReference type="PROSITE" id="PS51332">
    <property type="entry name" value="B12_BINDING"/>
    <property type="match status" value="1"/>
</dbReference>
<evidence type="ECO:0000313" key="30">
    <source>
        <dbReference type="EMBL" id="MBC8602032.1"/>
    </source>
</evidence>
<dbReference type="PIRSF" id="PIRSF000381">
    <property type="entry name" value="MetH"/>
    <property type="match status" value="1"/>
</dbReference>
<evidence type="ECO:0000259" key="28">
    <source>
        <dbReference type="PROSITE" id="PS51332"/>
    </source>
</evidence>
<dbReference type="SMART" id="SM01018">
    <property type="entry name" value="B12-binding_2"/>
    <property type="match status" value="1"/>
</dbReference>
<dbReference type="PANTHER" id="PTHR45833:SF1">
    <property type="entry name" value="METHIONINE SYNTHASE"/>
    <property type="match status" value="1"/>
</dbReference>
<comment type="caution">
    <text evidence="31">The sequence shown here is derived from an EMBL/GenBank/DDBJ whole genome shotgun (WGS) entry which is preliminary data.</text>
</comment>
<feature type="domain" description="Pterin-binding" evidence="26">
    <location>
        <begin position="354"/>
        <end position="614"/>
    </location>
</feature>
<dbReference type="GO" id="GO:0031419">
    <property type="term" value="F:cobalamin binding"/>
    <property type="evidence" value="ECO:0007669"/>
    <property type="project" value="UniProtKB-UniRule"/>
</dbReference>
<gene>
    <name evidence="30" type="primary">metH</name>
    <name evidence="31" type="ORF">DWU89_10175</name>
    <name evidence="30" type="ORF">H8784_09915</name>
</gene>
<dbReference type="SUPFAM" id="SSF51717">
    <property type="entry name" value="Dihydropteroate synthetase-like"/>
    <property type="match status" value="1"/>
</dbReference>
<organism evidence="31 32">
    <name type="scientific">Parabacteroides acidifaciens</name>
    <dbReference type="NCBI Taxonomy" id="2290935"/>
    <lineage>
        <taxon>Bacteria</taxon>
        <taxon>Pseudomonadati</taxon>
        <taxon>Bacteroidota</taxon>
        <taxon>Bacteroidia</taxon>
        <taxon>Bacteroidales</taxon>
        <taxon>Tannerellaceae</taxon>
        <taxon>Parabacteroides</taxon>
    </lineage>
</organism>
<dbReference type="GO" id="GO:0046653">
    <property type="term" value="P:tetrahydrofolate metabolic process"/>
    <property type="evidence" value="ECO:0007669"/>
    <property type="project" value="TreeGrafter"/>
</dbReference>
<dbReference type="RefSeq" id="WP_115499538.1">
    <property type="nucleotide sequence ID" value="NZ_JACRTI010000020.1"/>
</dbReference>
<feature type="binding site" evidence="22 24">
    <location>
        <position position="309"/>
    </location>
    <ligand>
        <name>Zn(2+)</name>
        <dbReference type="ChEBI" id="CHEBI:29105"/>
    </ligand>
</feature>
<protein>
    <recommendedName>
        <fullName evidence="7 20">Methionine synthase</fullName>
        <ecNumber evidence="6 20">2.1.1.13</ecNumber>
    </recommendedName>
    <alternativeName>
        <fullName evidence="19 21">5-methyltetrahydrofolate--homocysteine methyltransferase</fullName>
    </alternativeName>
</protein>
<dbReference type="Pfam" id="PF00809">
    <property type="entry name" value="Pterin_bind"/>
    <property type="match status" value="1"/>
</dbReference>
<dbReference type="Pfam" id="PF02607">
    <property type="entry name" value="B12-binding_2"/>
    <property type="match status" value="1"/>
</dbReference>
<evidence type="ECO:0000259" key="25">
    <source>
        <dbReference type="PROSITE" id="PS50970"/>
    </source>
</evidence>
<comment type="catalytic activity">
    <reaction evidence="1 21">
        <text>(6S)-5-methyl-5,6,7,8-tetrahydrofolate + L-homocysteine = (6S)-5,6,7,8-tetrahydrofolate + L-methionine</text>
        <dbReference type="Rhea" id="RHEA:11172"/>
        <dbReference type="ChEBI" id="CHEBI:18608"/>
        <dbReference type="ChEBI" id="CHEBI:57453"/>
        <dbReference type="ChEBI" id="CHEBI:57844"/>
        <dbReference type="ChEBI" id="CHEBI:58199"/>
        <dbReference type="EC" id="2.1.1.13"/>
    </reaction>
</comment>
<dbReference type="PANTHER" id="PTHR45833">
    <property type="entry name" value="METHIONINE SYNTHASE"/>
    <property type="match status" value="1"/>
</dbReference>
<feature type="binding site" evidence="23">
    <location>
        <position position="810"/>
    </location>
    <ligand>
        <name>methylcob(III)alamin</name>
        <dbReference type="ChEBI" id="CHEBI:28115"/>
    </ligand>
</feature>
<dbReference type="PROSITE" id="PS50972">
    <property type="entry name" value="PTERIN_BINDING"/>
    <property type="match status" value="1"/>
</dbReference>
<evidence type="ECO:0000313" key="31">
    <source>
        <dbReference type="EMBL" id="RDU49249.1"/>
    </source>
</evidence>
<dbReference type="FunFam" id="1.10.1240.10:FF:000001">
    <property type="entry name" value="Methionine synthase"/>
    <property type="match status" value="1"/>
</dbReference>
<dbReference type="GO" id="GO:0032259">
    <property type="term" value="P:methylation"/>
    <property type="evidence" value="ECO:0007669"/>
    <property type="project" value="UniProtKB-KW"/>
</dbReference>
<keyword evidence="11 21" id="KW-0808">Transferase</keyword>
<dbReference type="Proteomes" id="UP000256321">
    <property type="component" value="Unassembled WGS sequence"/>
</dbReference>
<evidence type="ECO:0000256" key="19">
    <source>
        <dbReference type="ARBA" id="ARBA00031040"/>
    </source>
</evidence>
<evidence type="ECO:0000256" key="10">
    <source>
        <dbReference type="ARBA" id="ARBA00022628"/>
    </source>
</evidence>
<evidence type="ECO:0000256" key="4">
    <source>
        <dbReference type="ARBA" id="ARBA00005178"/>
    </source>
</evidence>
<dbReference type="InterPro" id="IPR036589">
    <property type="entry name" value="HCY_dom_sf"/>
</dbReference>
<dbReference type="InterPro" id="IPR033706">
    <property type="entry name" value="Met_synthase_B12-bd"/>
</dbReference>
<accession>A0A3D8HE48</accession>
<dbReference type="GO" id="GO:0005829">
    <property type="term" value="C:cytosol"/>
    <property type="evidence" value="ECO:0007669"/>
    <property type="project" value="TreeGrafter"/>
</dbReference>
<feature type="binding site" evidence="23">
    <location>
        <position position="1145"/>
    </location>
    <ligand>
        <name>S-adenosyl-L-methionine</name>
        <dbReference type="ChEBI" id="CHEBI:59789"/>
    </ligand>
</feature>
<keyword evidence="10 21" id="KW-0846">Cobalamin</keyword>
<evidence type="ECO:0000256" key="21">
    <source>
        <dbReference type="PIRNR" id="PIRNR000381"/>
    </source>
</evidence>
<keyword evidence="33" id="KW-1185">Reference proteome</keyword>
<proteinExistence type="inferred from homology"/>
<evidence type="ECO:0000256" key="24">
    <source>
        <dbReference type="PROSITE-ProRule" id="PRU00333"/>
    </source>
</evidence>
<feature type="domain" description="B12-binding N-terminal" evidence="29">
    <location>
        <begin position="650"/>
        <end position="744"/>
    </location>
</feature>
<dbReference type="Gene3D" id="3.20.20.20">
    <property type="entry name" value="Dihydropteroate synthase-like"/>
    <property type="match status" value="1"/>
</dbReference>
<dbReference type="Gene3D" id="3.10.196.10">
    <property type="entry name" value="Vitamin B12-dependent methionine synthase, activation domain"/>
    <property type="match status" value="1"/>
</dbReference>
<dbReference type="Gene3D" id="1.10.288.10">
    <property type="entry name" value="Cobalamin-dependent Methionine Synthase, domain 2"/>
    <property type="match status" value="1"/>
</dbReference>
<evidence type="ECO:0000256" key="3">
    <source>
        <dbReference type="ARBA" id="ARBA00001956"/>
    </source>
</evidence>
<comment type="function">
    <text evidence="18 21">Catalyzes the transfer of a methyl group from methyl-cobalamin to homocysteine, yielding enzyme-bound cob(I)alamin and methionine. Subsequently, remethylates the cofactor using methyltetrahydrofolate.</text>
</comment>
<dbReference type="InterPro" id="IPR011822">
    <property type="entry name" value="MetH"/>
</dbReference>
<feature type="binding site" evidence="22 24">
    <location>
        <position position="245"/>
    </location>
    <ligand>
        <name>Zn(2+)</name>
        <dbReference type="ChEBI" id="CHEBI:29105"/>
    </ligand>
</feature>
<feature type="binding site" evidence="23">
    <location>
        <begin position="1199"/>
        <end position="1200"/>
    </location>
    <ligand>
        <name>S-adenosyl-L-methionine</name>
        <dbReference type="ChEBI" id="CHEBI:59789"/>
    </ligand>
</feature>
<dbReference type="InterPro" id="IPR036594">
    <property type="entry name" value="Meth_synthase_dom"/>
</dbReference>
<reference evidence="31 32" key="1">
    <citation type="submission" date="2018-07" db="EMBL/GenBank/DDBJ databases">
        <title>Parabacteroides acidifaciens nov. sp., isolated from human feces.</title>
        <authorList>
            <person name="Wang Y.J."/>
        </authorList>
    </citation>
    <scope>NUCLEOTIDE SEQUENCE [LARGE SCALE GENOMIC DNA]</scope>
    <source>
        <strain evidence="31 32">426-9</strain>
    </source>
</reference>
<feature type="domain" description="B12-binding" evidence="28">
    <location>
        <begin position="748"/>
        <end position="883"/>
    </location>
</feature>
<evidence type="ECO:0000313" key="33">
    <source>
        <dbReference type="Proteomes" id="UP000629596"/>
    </source>
</evidence>
<reference evidence="30 33" key="2">
    <citation type="submission" date="2020-08" db="EMBL/GenBank/DDBJ databases">
        <title>Genome public.</title>
        <authorList>
            <person name="Liu C."/>
            <person name="Sun Q."/>
        </authorList>
    </citation>
    <scope>NUCLEOTIDE SEQUENCE [LARGE SCALE GENOMIC DNA]</scope>
    <source>
        <strain evidence="30 33">426_9</strain>
    </source>
</reference>
<comment type="cofactor">
    <cofactor evidence="3 21 22">
        <name>methylcob(III)alamin</name>
        <dbReference type="ChEBI" id="CHEBI:28115"/>
    </cofactor>
</comment>
<dbReference type="Gene3D" id="3.40.50.280">
    <property type="entry name" value="Cobalamin-binding domain"/>
    <property type="match status" value="1"/>
</dbReference>
<comment type="pathway">
    <text evidence="4 21">Amino-acid biosynthesis; L-methionine biosynthesis via de novo pathway; L-methionine from L-homocysteine (MetH route): step 1/1.</text>
</comment>
<comment type="cofactor">
    <cofactor evidence="2 21 24">
        <name>Zn(2+)</name>
        <dbReference type="ChEBI" id="CHEBI:29105"/>
    </cofactor>
</comment>
<dbReference type="GO" id="GO:0008270">
    <property type="term" value="F:zinc ion binding"/>
    <property type="evidence" value="ECO:0007669"/>
    <property type="project" value="UniProtKB-UniRule"/>
</dbReference>
<name>A0A3D8HE48_9BACT</name>
<dbReference type="Gene3D" id="3.20.20.330">
    <property type="entry name" value="Homocysteine-binding-like domain"/>
    <property type="match status" value="1"/>
</dbReference>
<dbReference type="GO" id="GO:0050667">
    <property type="term" value="P:homocysteine metabolic process"/>
    <property type="evidence" value="ECO:0007669"/>
    <property type="project" value="TreeGrafter"/>
</dbReference>
<keyword evidence="17 21" id="KW-0170">Cobalt</keyword>
<dbReference type="EMBL" id="QREV01000020">
    <property type="protein sequence ID" value="RDU49249.1"/>
    <property type="molecule type" value="Genomic_DNA"/>
</dbReference>
<evidence type="ECO:0000256" key="16">
    <source>
        <dbReference type="ARBA" id="ARBA00023167"/>
    </source>
</evidence>
<keyword evidence="15 21" id="KW-0862">Zinc</keyword>
<keyword evidence="16 21" id="KW-0486">Methionine biosynthesis</keyword>
<dbReference type="PROSITE" id="PS50970">
    <property type="entry name" value="HCY"/>
    <property type="match status" value="1"/>
</dbReference>
<evidence type="ECO:0000256" key="8">
    <source>
        <dbReference type="ARBA" id="ARBA00022603"/>
    </source>
</evidence>
<evidence type="ECO:0000259" key="27">
    <source>
        <dbReference type="PROSITE" id="PS50974"/>
    </source>
</evidence>
<evidence type="ECO:0000256" key="12">
    <source>
        <dbReference type="ARBA" id="ARBA00022691"/>
    </source>
</evidence>
<feature type="binding site" evidence="23">
    <location>
        <position position="862"/>
    </location>
    <ligand>
        <name>methylcob(III)alamin</name>
        <dbReference type="ChEBI" id="CHEBI:28115"/>
    </ligand>
</feature>
<dbReference type="Pfam" id="PF02965">
    <property type="entry name" value="Met_synt_B12"/>
    <property type="match status" value="1"/>
</dbReference>
<comment type="similarity">
    <text evidence="5">Belongs to the vitamin-B12 dependent methionine synthase family.</text>
</comment>
<dbReference type="Proteomes" id="UP000629596">
    <property type="component" value="Unassembled WGS sequence"/>
</dbReference>
<evidence type="ECO:0000256" key="1">
    <source>
        <dbReference type="ARBA" id="ARBA00001700"/>
    </source>
</evidence>
<keyword evidence="12 21" id="KW-0949">S-adenosyl-L-methionine</keyword>
<keyword evidence="8 21" id="KW-0489">Methyltransferase</keyword>
<evidence type="ECO:0000256" key="22">
    <source>
        <dbReference type="PIRSR" id="PIRSR000381-1"/>
    </source>
</evidence>
<dbReference type="InterPro" id="IPR003759">
    <property type="entry name" value="Cbl-bd_cap"/>
</dbReference>
<dbReference type="FunFam" id="3.20.20.20:FF:000002">
    <property type="entry name" value="Methionine synthase"/>
    <property type="match status" value="1"/>
</dbReference>
<dbReference type="SUPFAM" id="SSF47644">
    <property type="entry name" value="Methionine synthase domain"/>
    <property type="match status" value="1"/>
</dbReference>
<dbReference type="PROSITE" id="PS51337">
    <property type="entry name" value="B12_BINDING_NTER"/>
    <property type="match status" value="1"/>
</dbReference>
<keyword evidence="9 21" id="KW-0028">Amino-acid biosynthesis</keyword>
<dbReference type="EMBL" id="JACRTI010000020">
    <property type="protein sequence ID" value="MBC8602032.1"/>
    <property type="molecule type" value="Genomic_DNA"/>
</dbReference>
<dbReference type="NCBIfam" id="NF007024">
    <property type="entry name" value="PRK09490.1"/>
    <property type="match status" value="1"/>
</dbReference>
<dbReference type="Pfam" id="PF02574">
    <property type="entry name" value="S-methyl_trans"/>
    <property type="match status" value="1"/>
</dbReference>
<evidence type="ECO:0000259" key="26">
    <source>
        <dbReference type="PROSITE" id="PS50972"/>
    </source>
</evidence>
<feature type="binding site" evidence="22 24">
    <location>
        <position position="308"/>
    </location>
    <ligand>
        <name>Zn(2+)</name>
        <dbReference type="ChEBI" id="CHEBI:29105"/>
    </ligand>
</feature>
<sequence length="1235" mass="136148">MDKEIFLNLLKERILILDGGMGTMVQGFKLTEKDYRGEQFAGWPGDLKGNNDLLCITRPDVIKSIHRQYLDAGADIFATNTFNANAISMGDYGMEQQVRNINLAAGRLAREVADGFMAEHPGRTIFVAGSVGPTNKTASMSPDVSDPAFRAVTYMDLYNAYKEQVEALVDGGVDIVLFETTFDTLNVKAGLEAAETVLKEKGKDLPIMLSLTLSAQGGRTFSGQTLLAFLASVQHTNIVSVGLNCSFGAADMKPYLAELAKHAPYYISAYPNAGLPNSFGSYDETPEKMAAHVKPFIDEGLVNILGGCCGTTPAHIAQYPELVKGAKPHMPAPKPDCLWLSGLELLEVKPENNFVNIGERCNVAGSRKFLRLIKEENYEEALMIARKQVEDGAQVIDINMDDGMLDAVKEMTTFLNLIASEPDISRVPVMIDSSKWEVIEKGLMCVQGKSIVNSISLKEGEEAFLQHAARIKQLGAATVVMAFDEKGQADTFERKIEVCERAYRLLREKVDFDPNGIIFDPNVLAIATGMEEHNGYGLDFIRAVEWIKQNLPGAKVSGGVSNLSFSFRGNNYVREAMHSVFLYHAIRKGMDMGIVNPSSSVLYEDIEPAFRTLLEDVILARRPEAAEELIQWTIDNGQLTINKKNDADNCQLSIVNCSLEERLENALIRGIGDHLEEDLQEALKVYPRAVDIIDGPLMSGMNKVGELFGAGKMFLPQVVKTARTMKKAVAVLQPAIEAEKVASSSSKAGKVLFATVKGDVHDIGKNIVSIVLACNNYEVIDLGVMVPADVIVKKAIEEKPDLVCLSGLITPSLEEMVHVTDEMQKAGLTIPVMVGGATTSKLHTAVKIAPHYDYPVIHVLDASQNPLIAAKLLNPDTRDAYIEGLNKEYEELRASLEKKKEVFVSLAEARANPQPVDWTHYNPVVPRQMGIHVIPHVPLDKVAGYINWVFFFSAWKLSGRFASVASLHECDACRANWLSGVPEEERGKAAEAMQLYLDAAKLLDRLIEMNADYCKAIYGFFPANSDGDNLRVGEVTIPVLRQQTKKEEGVYKSLADYVMPLSEGRTDYVGAFVVTAGAGAESLKNKFEEEGDTYNSMLLQTLTDRLAEATAEYLHEKVRQEYWGYSPDESYSLPDLFKVKYQGIRPAVGYPSLPDQLLNYTLDNLLDMSQIGVRLTENGAMYPTATVSGLYIAHPESQYFMIGNIDGEQMKDYARRRNLSEAEAKKILNKNISCS</sequence>
<evidence type="ECO:0000256" key="14">
    <source>
        <dbReference type="ARBA" id="ARBA00022737"/>
    </source>
</evidence>
<feature type="binding site" evidence="23">
    <location>
        <position position="806"/>
    </location>
    <ligand>
        <name>methylcob(III)alamin</name>
        <dbReference type="ChEBI" id="CHEBI:28115"/>
    </ligand>
</feature>
<evidence type="ECO:0000256" key="6">
    <source>
        <dbReference type="ARBA" id="ARBA00012032"/>
    </source>
</evidence>
<evidence type="ECO:0000313" key="32">
    <source>
        <dbReference type="Proteomes" id="UP000256321"/>
    </source>
</evidence>
<dbReference type="CDD" id="cd00740">
    <property type="entry name" value="MeTr"/>
    <property type="match status" value="1"/>
</dbReference>
<feature type="domain" description="AdoMet activation" evidence="27">
    <location>
        <begin position="897"/>
        <end position="1235"/>
    </location>
</feature>
<evidence type="ECO:0000256" key="20">
    <source>
        <dbReference type="NCBIfam" id="TIGR02082"/>
    </source>
</evidence>
<evidence type="ECO:0000256" key="13">
    <source>
        <dbReference type="ARBA" id="ARBA00022723"/>
    </source>
</evidence>
<dbReference type="InterPro" id="IPR004223">
    <property type="entry name" value="VitB12-dep_Met_synth_activ_dom"/>
</dbReference>
<dbReference type="InterPro" id="IPR006158">
    <property type="entry name" value="Cobalamin-bd"/>
</dbReference>
<evidence type="ECO:0000256" key="23">
    <source>
        <dbReference type="PIRSR" id="PIRSR000381-2"/>
    </source>
</evidence>